<accession>A0A0B6ZU94</accession>
<proteinExistence type="predicted"/>
<dbReference type="AlphaFoldDB" id="A0A0B6ZU94"/>
<organism evidence="2">
    <name type="scientific">Arion vulgaris</name>
    <dbReference type="NCBI Taxonomy" id="1028688"/>
    <lineage>
        <taxon>Eukaryota</taxon>
        <taxon>Metazoa</taxon>
        <taxon>Spiralia</taxon>
        <taxon>Lophotrochozoa</taxon>
        <taxon>Mollusca</taxon>
        <taxon>Gastropoda</taxon>
        <taxon>Heterobranchia</taxon>
        <taxon>Euthyneura</taxon>
        <taxon>Panpulmonata</taxon>
        <taxon>Eupulmonata</taxon>
        <taxon>Stylommatophora</taxon>
        <taxon>Helicina</taxon>
        <taxon>Arionoidea</taxon>
        <taxon>Arionidae</taxon>
        <taxon>Arion</taxon>
    </lineage>
</organism>
<reference evidence="2" key="1">
    <citation type="submission" date="2014-12" db="EMBL/GenBank/DDBJ databases">
        <title>Insight into the proteome of Arion vulgaris.</title>
        <authorList>
            <person name="Aradska J."/>
            <person name="Bulat T."/>
            <person name="Smidak R."/>
            <person name="Sarate P."/>
            <person name="Gangsoo J."/>
            <person name="Sialana F."/>
            <person name="Bilban M."/>
            <person name="Lubec G."/>
        </authorList>
    </citation>
    <scope>NUCLEOTIDE SEQUENCE</scope>
    <source>
        <tissue evidence="2">Skin</tissue>
    </source>
</reference>
<feature type="compositionally biased region" description="Polar residues" evidence="1">
    <location>
        <begin position="38"/>
        <end position="54"/>
    </location>
</feature>
<feature type="region of interest" description="Disordered" evidence="1">
    <location>
        <begin position="35"/>
        <end position="54"/>
    </location>
</feature>
<gene>
    <name evidence="2" type="primary">ORF81281</name>
</gene>
<protein>
    <submittedName>
        <fullName evidence="2">Uncharacterized protein</fullName>
    </submittedName>
</protein>
<name>A0A0B6ZU94_9EUPU</name>
<sequence length="54" mass="6124">MSKECAAEEQPNILVTYHQKITNTNKGLLQKDEHISTGCHSMPQNSTQSKKMTY</sequence>
<dbReference type="EMBL" id="HACG01025288">
    <property type="protein sequence ID" value="CEK72153.1"/>
    <property type="molecule type" value="Transcribed_RNA"/>
</dbReference>
<evidence type="ECO:0000313" key="2">
    <source>
        <dbReference type="EMBL" id="CEK72153.1"/>
    </source>
</evidence>
<evidence type="ECO:0000256" key="1">
    <source>
        <dbReference type="SAM" id="MobiDB-lite"/>
    </source>
</evidence>